<dbReference type="CDD" id="cd00093">
    <property type="entry name" value="HTH_XRE"/>
    <property type="match status" value="1"/>
</dbReference>
<dbReference type="Proteomes" id="UP000636891">
    <property type="component" value="Unassembled WGS sequence"/>
</dbReference>
<dbReference type="InterPro" id="IPR010982">
    <property type="entry name" value="Lambda_DNA-bd_dom_sf"/>
</dbReference>
<protein>
    <submittedName>
        <fullName evidence="2">Helix-turn-helix transcriptional regulator</fullName>
    </submittedName>
</protein>
<organism evidence="2 3">
    <name type="scientific">Alistipes hominis</name>
    <dbReference type="NCBI Taxonomy" id="2763015"/>
    <lineage>
        <taxon>Bacteria</taxon>
        <taxon>Pseudomonadati</taxon>
        <taxon>Bacteroidota</taxon>
        <taxon>Bacteroidia</taxon>
        <taxon>Bacteroidales</taxon>
        <taxon>Rikenellaceae</taxon>
        <taxon>Alistipes</taxon>
    </lineage>
</organism>
<dbReference type="RefSeq" id="WP_101570528.1">
    <property type="nucleotide sequence ID" value="NZ_JACOOK010000006.1"/>
</dbReference>
<dbReference type="Gene3D" id="1.10.260.40">
    <property type="entry name" value="lambda repressor-like DNA-binding domains"/>
    <property type="match status" value="1"/>
</dbReference>
<comment type="caution">
    <text evidence="2">The sequence shown here is derived from an EMBL/GenBank/DDBJ whole genome shotgun (WGS) entry which is preliminary data.</text>
</comment>
<gene>
    <name evidence="2" type="ORF">H8S08_10400</name>
</gene>
<dbReference type="EMBL" id="JACOOK010000006">
    <property type="protein sequence ID" value="MBC5617422.1"/>
    <property type="molecule type" value="Genomic_DNA"/>
</dbReference>
<evidence type="ECO:0000313" key="3">
    <source>
        <dbReference type="Proteomes" id="UP000636891"/>
    </source>
</evidence>
<dbReference type="Pfam" id="PF12844">
    <property type="entry name" value="HTH_19"/>
    <property type="match status" value="1"/>
</dbReference>
<keyword evidence="3" id="KW-1185">Reference proteome</keyword>
<reference evidence="2 3" key="1">
    <citation type="submission" date="2020-08" db="EMBL/GenBank/DDBJ databases">
        <title>Genome public.</title>
        <authorList>
            <person name="Liu C."/>
            <person name="Sun Q."/>
        </authorList>
    </citation>
    <scope>NUCLEOTIDE SEQUENCE [LARGE SCALE GENOMIC DNA]</scope>
    <source>
        <strain evidence="2 3">New-7</strain>
    </source>
</reference>
<dbReference type="InterPro" id="IPR001387">
    <property type="entry name" value="Cro/C1-type_HTH"/>
</dbReference>
<evidence type="ECO:0000313" key="2">
    <source>
        <dbReference type="EMBL" id="MBC5617422.1"/>
    </source>
</evidence>
<dbReference type="SUPFAM" id="SSF47413">
    <property type="entry name" value="lambda repressor-like DNA-binding domains"/>
    <property type="match status" value="1"/>
</dbReference>
<dbReference type="SMART" id="SM00530">
    <property type="entry name" value="HTH_XRE"/>
    <property type="match status" value="1"/>
</dbReference>
<name>A0ABR7CP47_9BACT</name>
<accession>A0ABR7CP47</accession>
<proteinExistence type="predicted"/>
<sequence length="81" mass="9558">MSTPRRDNQFLATIVWRLKEIRNGRGVSQQRVTMDTGVNISRIESGNRMPSIYSLAILCKYYEVSMEEFFKNIDLKNKPWE</sequence>
<feature type="domain" description="HTH cro/C1-type" evidence="1">
    <location>
        <begin position="18"/>
        <end position="69"/>
    </location>
</feature>
<dbReference type="PROSITE" id="PS50943">
    <property type="entry name" value="HTH_CROC1"/>
    <property type="match status" value="1"/>
</dbReference>
<evidence type="ECO:0000259" key="1">
    <source>
        <dbReference type="PROSITE" id="PS50943"/>
    </source>
</evidence>